<dbReference type="InterPro" id="IPR020139">
    <property type="entry name" value="DUF2642"/>
</dbReference>
<gene>
    <name evidence="1" type="ORF">FE782_04735</name>
</gene>
<dbReference type="OrthoDB" id="2614898at2"/>
<dbReference type="RefSeq" id="WP_138192899.1">
    <property type="nucleotide sequence ID" value="NZ_VCIW01000002.1"/>
</dbReference>
<protein>
    <submittedName>
        <fullName evidence="1">DUF2642 domain-containing protein</fullName>
    </submittedName>
</protein>
<keyword evidence="2" id="KW-1185">Reference proteome</keyword>
<evidence type="ECO:0000313" key="1">
    <source>
        <dbReference type="EMBL" id="TLS53581.1"/>
    </source>
</evidence>
<organism evidence="1 2">
    <name type="scientific">Paenibacillus antri</name>
    <dbReference type="NCBI Taxonomy" id="2582848"/>
    <lineage>
        <taxon>Bacteria</taxon>
        <taxon>Bacillati</taxon>
        <taxon>Bacillota</taxon>
        <taxon>Bacilli</taxon>
        <taxon>Bacillales</taxon>
        <taxon>Paenibacillaceae</taxon>
        <taxon>Paenibacillus</taxon>
    </lineage>
</organism>
<sequence>MYYEAGRPTMPMSSATAVPPGKYMYTPELPHLMQALRPTYWVVTEPVFMDHLLMHVDQKIRLETAAGPLAGTLAGVAVDHVQIDVNGVPHHVRLSQIVYFTKA</sequence>
<dbReference type="Proteomes" id="UP000309676">
    <property type="component" value="Unassembled WGS sequence"/>
</dbReference>
<dbReference type="EMBL" id="VCIW01000002">
    <property type="protein sequence ID" value="TLS53581.1"/>
    <property type="molecule type" value="Genomic_DNA"/>
</dbReference>
<dbReference type="AlphaFoldDB" id="A0A5R9GCX2"/>
<reference evidence="1 2" key="1">
    <citation type="submission" date="2019-05" db="EMBL/GenBank/DDBJ databases">
        <authorList>
            <person name="Narsing Rao M.P."/>
            <person name="Li W.J."/>
        </authorList>
    </citation>
    <scope>NUCLEOTIDE SEQUENCE [LARGE SCALE GENOMIC DNA]</scope>
    <source>
        <strain evidence="1 2">SYSU_K30003</strain>
    </source>
</reference>
<comment type="caution">
    <text evidence="1">The sequence shown here is derived from an EMBL/GenBank/DDBJ whole genome shotgun (WGS) entry which is preliminary data.</text>
</comment>
<proteinExistence type="predicted"/>
<dbReference type="Pfam" id="PF10842">
    <property type="entry name" value="DUF2642"/>
    <property type="match status" value="1"/>
</dbReference>
<accession>A0A5R9GCX2</accession>
<evidence type="ECO:0000313" key="2">
    <source>
        <dbReference type="Proteomes" id="UP000309676"/>
    </source>
</evidence>
<name>A0A5R9GCX2_9BACL</name>